<proteinExistence type="predicted"/>
<dbReference type="EnsemblPlants" id="KQK95308">
    <property type="protein sequence ID" value="KQK95308"/>
    <property type="gene ID" value="SETIT_028430mg"/>
</dbReference>
<accession>K3ZPA0</accession>
<evidence type="ECO:0000313" key="1">
    <source>
        <dbReference type="EnsemblPlants" id="KQK95308"/>
    </source>
</evidence>
<reference evidence="1" key="2">
    <citation type="submission" date="2018-08" db="UniProtKB">
        <authorList>
            <consortium name="EnsemblPlants"/>
        </authorList>
    </citation>
    <scope>IDENTIFICATION</scope>
    <source>
        <strain evidence="1">Yugu1</strain>
    </source>
</reference>
<dbReference type="Proteomes" id="UP000004995">
    <property type="component" value="Unassembled WGS sequence"/>
</dbReference>
<dbReference type="InParanoid" id="K3ZPA0"/>
<name>K3ZPA0_SETIT</name>
<organism evidence="1 2">
    <name type="scientific">Setaria italica</name>
    <name type="common">Foxtail millet</name>
    <name type="synonym">Panicum italicum</name>
    <dbReference type="NCBI Taxonomy" id="4555"/>
    <lineage>
        <taxon>Eukaryota</taxon>
        <taxon>Viridiplantae</taxon>
        <taxon>Streptophyta</taxon>
        <taxon>Embryophyta</taxon>
        <taxon>Tracheophyta</taxon>
        <taxon>Spermatophyta</taxon>
        <taxon>Magnoliopsida</taxon>
        <taxon>Liliopsida</taxon>
        <taxon>Poales</taxon>
        <taxon>Poaceae</taxon>
        <taxon>PACMAD clade</taxon>
        <taxon>Panicoideae</taxon>
        <taxon>Panicodae</taxon>
        <taxon>Paniceae</taxon>
        <taxon>Cenchrinae</taxon>
        <taxon>Setaria</taxon>
    </lineage>
</organism>
<dbReference type="HOGENOM" id="CLU_3336509_0_0_1"/>
<sequence length="38" mass="4470">MLQNLRIMKNMSKPNKLRFSLYISICRIENIMLGTPTT</sequence>
<reference evidence="2" key="1">
    <citation type="journal article" date="2012" name="Nat. Biotechnol.">
        <title>Reference genome sequence of the model plant Setaria.</title>
        <authorList>
            <person name="Bennetzen J.L."/>
            <person name="Schmutz J."/>
            <person name="Wang H."/>
            <person name="Percifield R."/>
            <person name="Hawkins J."/>
            <person name="Pontaroli A.C."/>
            <person name="Estep M."/>
            <person name="Feng L."/>
            <person name="Vaughn J.N."/>
            <person name="Grimwood J."/>
            <person name="Jenkins J."/>
            <person name="Barry K."/>
            <person name="Lindquist E."/>
            <person name="Hellsten U."/>
            <person name="Deshpande S."/>
            <person name="Wang X."/>
            <person name="Wu X."/>
            <person name="Mitros T."/>
            <person name="Triplett J."/>
            <person name="Yang X."/>
            <person name="Ye C.Y."/>
            <person name="Mauro-Herrera M."/>
            <person name="Wang L."/>
            <person name="Li P."/>
            <person name="Sharma M."/>
            <person name="Sharma R."/>
            <person name="Ronald P.C."/>
            <person name="Panaud O."/>
            <person name="Kellogg E.A."/>
            <person name="Brutnell T.P."/>
            <person name="Doust A.N."/>
            <person name="Tuskan G.A."/>
            <person name="Rokhsar D."/>
            <person name="Devos K.M."/>
        </authorList>
    </citation>
    <scope>NUCLEOTIDE SEQUENCE [LARGE SCALE GENOMIC DNA]</scope>
    <source>
        <strain evidence="2">cv. Yugu1</strain>
    </source>
</reference>
<protein>
    <submittedName>
        <fullName evidence="1">Uncharacterized protein</fullName>
    </submittedName>
</protein>
<dbReference type="Gramene" id="KQK95308">
    <property type="protein sequence ID" value="KQK95308"/>
    <property type="gene ID" value="SETIT_028430mg"/>
</dbReference>
<dbReference type="AlphaFoldDB" id="K3ZPA0"/>
<dbReference type="EMBL" id="AGNK02005136">
    <property type="status" value="NOT_ANNOTATED_CDS"/>
    <property type="molecule type" value="Genomic_DNA"/>
</dbReference>
<keyword evidence="2" id="KW-1185">Reference proteome</keyword>
<evidence type="ECO:0000313" key="2">
    <source>
        <dbReference type="Proteomes" id="UP000004995"/>
    </source>
</evidence>